<evidence type="ECO:0000313" key="1">
    <source>
        <dbReference type="EMBL" id="QJA68111.1"/>
    </source>
</evidence>
<dbReference type="EMBL" id="MT141587">
    <property type="protein sequence ID" value="QJA68111.1"/>
    <property type="molecule type" value="Genomic_DNA"/>
</dbReference>
<sequence length="88" mass="10097">MNDQYGNKVPDDLVLIPNFEDLSAEERVDVFDADWYELNGYYLAVSAKDVNYITEDDPKDVLENGLQTIDYIADILKRGNVMDGFYHA</sequence>
<dbReference type="AlphaFoldDB" id="A0A6M3LSI5"/>
<reference evidence="2" key="1">
    <citation type="submission" date="2020-03" db="EMBL/GenBank/DDBJ databases">
        <title>The deep terrestrial virosphere.</title>
        <authorList>
            <person name="Holmfeldt K."/>
            <person name="Nilsson E."/>
            <person name="Simone D."/>
            <person name="Lopez-Fernandez M."/>
            <person name="Wu X."/>
            <person name="de Brujin I."/>
            <person name="Lundin D."/>
            <person name="Andersson A."/>
            <person name="Bertilsson S."/>
            <person name="Dopson M."/>
        </authorList>
    </citation>
    <scope>NUCLEOTIDE SEQUENCE</scope>
    <source>
        <strain evidence="1">MM415A08520</strain>
        <strain evidence="2">MM415B05989</strain>
    </source>
</reference>
<dbReference type="EMBL" id="MT143519">
    <property type="protein sequence ID" value="QJA97723.1"/>
    <property type="molecule type" value="Genomic_DNA"/>
</dbReference>
<protein>
    <submittedName>
        <fullName evidence="2">Uncharacterized protein</fullName>
    </submittedName>
</protein>
<evidence type="ECO:0000313" key="2">
    <source>
        <dbReference type="EMBL" id="QJA97723.1"/>
    </source>
</evidence>
<proteinExistence type="predicted"/>
<name>A0A6M3LSI5_9ZZZZ</name>
<gene>
    <name evidence="1" type="ORF">MM415A08520_0006</name>
    <name evidence="2" type="ORF">MM415B05989_0006</name>
</gene>
<accession>A0A6M3LSI5</accession>
<organism evidence="2">
    <name type="scientific">viral metagenome</name>
    <dbReference type="NCBI Taxonomy" id="1070528"/>
    <lineage>
        <taxon>unclassified sequences</taxon>
        <taxon>metagenomes</taxon>
        <taxon>organismal metagenomes</taxon>
    </lineage>
</organism>